<proteinExistence type="predicted"/>
<dbReference type="InterPro" id="IPR001173">
    <property type="entry name" value="Glyco_trans_2-like"/>
</dbReference>
<dbReference type="AlphaFoldDB" id="A0AAE4TNN5"/>
<keyword evidence="1" id="KW-1133">Transmembrane helix</keyword>
<dbReference type="EMBL" id="JASGOQ010000001">
    <property type="protein sequence ID" value="MDV5390968.1"/>
    <property type="molecule type" value="Genomic_DNA"/>
</dbReference>
<evidence type="ECO:0000313" key="3">
    <source>
        <dbReference type="EMBL" id="MDV5390968.1"/>
    </source>
</evidence>
<sequence length="255" mass="29245">MKDLVSIIMPAHNSSATITDSVNSVLNQSYSNFELIICNDRSTDSTLNIVESINDSRVIVVENTTFPGASYARNTGLKIAKGRFVCFLDSDDIWHHDKLLTQILYMRTSGSYFSYGDYSTFREQIDIPEGSFFTPKSVSFKRLLYSCPIGCLTVMIDRQITGNFFMPNIDKEDYATWLFLTKRFGEANKYDGNFAFYRIGHKSISSNKLVEVKKQYKVLRVVGNQTVFSSLIYVCFYVFLGLRKHLSYRLKNDDI</sequence>
<keyword evidence="1" id="KW-0812">Transmembrane</keyword>
<dbReference type="GO" id="GO:0016758">
    <property type="term" value="F:hexosyltransferase activity"/>
    <property type="evidence" value="ECO:0007669"/>
    <property type="project" value="UniProtKB-ARBA"/>
</dbReference>
<keyword evidence="1" id="KW-0472">Membrane</keyword>
<accession>A0AAE4TNN5</accession>
<dbReference type="PANTHER" id="PTHR22916:SF3">
    <property type="entry name" value="UDP-GLCNAC:BETAGAL BETA-1,3-N-ACETYLGLUCOSAMINYLTRANSFERASE-LIKE PROTEIN 1"/>
    <property type="match status" value="1"/>
</dbReference>
<comment type="caution">
    <text evidence="3">The sequence shown here is derived from an EMBL/GenBank/DDBJ whole genome shotgun (WGS) entry which is preliminary data.</text>
</comment>
<dbReference type="Pfam" id="PF00535">
    <property type="entry name" value="Glycos_transf_2"/>
    <property type="match status" value="1"/>
</dbReference>
<gene>
    <name evidence="3" type="ORF">QM089_12090</name>
</gene>
<dbReference type="CDD" id="cd00761">
    <property type="entry name" value="Glyco_tranf_GTA_type"/>
    <property type="match status" value="1"/>
</dbReference>
<keyword evidence="3" id="KW-0808">Transferase</keyword>
<protein>
    <submittedName>
        <fullName evidence="3">Glycosyltransferase family 2 protein</fullName>
        <ecNumber evidence="3">2.4.-.-</ecNumber>
    </submittedName>
</protein>
<dbReference type="EC" id="2.4.-.-" evidence="3"/>
<name>A0AAE4TNN5_9GAMM</name>
<dbReference type="PANTHER" id="PTHR22916">
    <property type="entry name" value="GLYCOSYLTRANSFERASE"/>
    <property type="match status" value="1"/>
</dbReference>
<dbReference type="SUPFAM" id="SSF53448">
    <property type="entry name" value="Nucleotide-diphospho-sugar transferases"/>
    <property type="match status" value="1"/>
</dbReference>
<dbReference type="InterPro" id="IPR029044">
    <property type="entry name" value="Nucleotide-diphossugar_trans"/>
</dbReference>
<dbReference type="RefSeq" id="WP_317519918.1">
    <property type="nucleotide sequence ID" value="NZ_JASGOQ010000001.1"/>
</dbReference>
<reference evidence="3" key="1">
    <citation type="submission" date="2023-05" db="EMBL/GenBank/DDBJ databases">
        <title>Colonisation of extended spectrum b-lactamase- and carbapenemase-producing bacteria on hospital surfaces from low- and middle-income countries.</title>
        <authorList>
            <person name="Nieto-Rosado M."/>
            <person name="Sands K."/>
            <person name="Iregbu K."/>
            <person name="Zahra R."/>
            <person name="Mazarati J.B."/>
            <person name="Mehtar S."/>
            <person name="Barnards-Group B."/>
            <person name="Walsh T.R."/>
        </authorList>
    </citation>
    <scope>NUCLEOTIDE SEQUENCE</scope>
    <source>
        <strain evidence="3">PP-E493</strain>
    </source>
</reference>
<dbReference type="Proteomes" id="UP001187859">
    <property type="component" value="Unassembled WGS sequence"/>
</dbReference>
<evidence type="ECO:0000313" key="4">
    <source>
        <dbReference type="Proteomes" id="UP001187859"/>
    </source>
</evidence>
<keyword evidence="3" id="KW-0328">Glycosyltransferase</keyword>
<organism evidence="3 4">
    <name type="scientific">Shewanella xiamenensis</name>
    <dbReference type="NCBI Taxonomy" id="332186"/>
    <lineage>
        <taxon>Bacteria</taxon>
        <taxon>Pseudomonadati</taxon>
        <taxon>Pseudomonadota</taxon>
        <taxon>Gammaproteobacteria</taxon>
        <taxon>Alteromonadales</taxon>
        <taxon>Shewanellaceae</taxon>
        <taxon>Shewanella</taxon>
    </lineage>
</organism>
<feature type="transmembrane region" description="Helical" evidence="1">
    <location>
        <begin position="222"/>
        <end position="242"/>
    </location>
</feature>
<feature type="domain" description="Glycosyltransferase 2-like" evidence="2">
    <location>
        <begin position="6"/>
        <end position="113"/>
    </location>
</feature>
<evidence type="ECO:0000259" key="2">
    <source>
        <dbReference type="Pfam" id="PF00535"/>
    </source>
</evidence>
<dbReference type="Gene3D" id="3.90.550.10">
    <property type="entry name" value="Spore Coat Polysaccharide Biosynthesis Protein SpsA, Chain A"/>
    <property type="match status" value="1"/>
</dbReference>
<evidence type="ECO:0000256" key="1">
    <source>
        <dbReference type="SAM" id="Phobius"/>
    </source>
</evidence>